<protein>
    <submittedName>
        <fullName evidence="1">Uncharacterized protein</fullName>
    </submittedName>
</protein>
<dbReference type="InterPro" id="IPR053151">
    <property type="entry name" value="RNase_H-like"/>
</dbReference>
<name>A0A7J7N3F5_9MAGN</name>
<comment type="caution">
    <text evidence="1">The sequence shown here is derived from an EMBL/GenBank/DDBJ whole genome shotgun (WGS) entry which is preliminary data.</text>
</comment>
<organism evidence="1 2">
    <name type="scientific">Kingdonia uniflora</name>
    <dbReference type="NCBI Taxonomy" id="39325"/>
    <lineage>
        <taxon>Eukaryota</taxon>
        <taxon>Viridiplantae</taxon>
        <taxon>Streptophyta</taxon>
        <taxon>Embryophyta</taxon>
        <taxon>Tracheophyta</taxon>
        <taxon>Spermatophyta</taxon>
        <taxon>Magnoliopsida</taxon>
        <taxon>Ranunculales</taxon>
        <taxon>Circaeasteraceae</taxon>
        <taxon>Kingdonia</taxon>
    </lineage>
</organism>
<proteinExistence type="predicted"/>
<gene>
    <name evidence="1" type="ORF">GIB67_009098</name>
</gene>
<evidence type="ECO:0000313" key="1">
    <source>
        <dbReference type="EMBL" id="KAF6161729.1"/>
    </source>
</evidence>
<dbReference type="PANTHER" id="PTHR47723:SF19">
    <property type="entry name" value="POLYNUCLEOTIDYL TRANSFERASE, RIBONUCLEASE H-LIKE SUPERFAMILY PROTEIN"/>
    <property type="match status" value="1"/>
</dbReference>
<dbReference type="EMBL" id="JACGCM010001099">
    <property type="protein sequence ID" value="KAF6161729.1"/>
    <property type="molecule type" value="Genomic_DNA"/>
</dbReference>
<sequence>MPKAKVTQHSNFSDLISLQVLRLVRYSVRIKRSILVQWTLPPPGLYKLNTNDSALTSGMRGAGGIIRNHNEDMLLGYSIALGNGTNTVTEMYVVLHVLLYCKQQGWFPLIVEVMSSASLTGGTSSMGLQTINGTPMPMHMSNMISNGAAQNLLSSGQSGIASLVGTSQSEQNSVLGLFSTQASNISGNSSHGMSAPLVNVQAAITTGQSVPAMSQGNLSGTQIGTNMNQNIMNGSSGISSGAGTMMPTSGIS</sequence>
<dbReference type="PANTHER" id="PTHR47723">
    <property type="entry name" value="OS05G0353850 PROTEIN"/>
    <property type="match status" value="1"/>
</dbReference>
<reference evidence="1 2" key="1">
    <citation type="journal article" date="2020" name="IScience">
        <title>Genome Sequencing of the Endangered Kingdonia uniflora (Circaeasteraceae, Ranunculales) Reveals Potential Mechanisms of Evolutionary Specialization.</title>
        <authorList>
            <person name="Sun Y."/>
            <person name="Deng T."/>
            <person name="Zhang A."/>
            <person name="Moore M.J."/>
            <person name="Landis J.B."/>
            <person name="Lin N."/>
            <person name="Zhang H."/>
            <person name="Zhang X."/>
            <person name="Huang J."/>
            <person name="Zhang X."/>
            <person name="Sun H."/>
            <person name="Wang H."/>
        </authorList>
    </citation>
    <scope>NUCLEOTIDE SEQUENCE [LARGE SCALE GENOMIC DNA]</scope>
    <source>
        <strain evidence="1">TB1705</strain>
        <tissue evidence="1">Leaf</tissue>
    </source>
</reference>
<keyword evidence="2" id="KW-1185">Reference proteome</keyword>
<accession>A0A7J7N3F5</accession>
<dbReference type="AlphaFoldDB" id="A0A7J7N3F5"/>
<dbReference type="OrthoDB" id="937703at2759"/>
<dbReference type="Proteomes" id="UP000541444">
    <property type="component" value="Unassembled WGS sequence"/>
</dbReference>
<evidence type="ECO:0000313" key="2">
    <source>
        <dbReference type="Proteomes" id="UP000541444"/>
    </source>
</evidence>